<dbReference type="InterPro" id="IPR006094">
    <property type="entry name" value="Oxid_FAD_bind_N"/>
</dbReference>
<feature type="domain" description="FAD-binding PCMH-type" evidence="7">
    <location>
        <begin position="152"/>
        <end position="333"/>
    </location>
</feature>
<dbReference type="PROSITE" id="PS51387">
    <property type="entry name" value="FAD_PCMH"/>
    <property type="match status" value="1"/>
</dbReference>
<evidence type="ECO:0000256" key="1">
    <source>
        <dbReference type="ARBA" id="ARBA00001974"/>
    </source>
</evidence>
<feature type="signal peptide" evidence="6">
    <location>
        <begin position="1"/>
        <end position="20"/>
    </location>
</feature>
<dbReference type="GO" id="GO:0016491">
    <property type="term" value="F:oxidoreductase activity"/>
    <property type="evidence" value="ECO:0007669"/>
    <property type="project" value="UniProtKB-KW"/>
</dbReference>
<name>A0AAI8YCN5_9PEZI</name>
<evidence type="ECO:0000256" key="5">
    <source>
        <dbReference type="ARBA" id="ARBA00023002"/>
    </source>
</evidence>
<evidence type="ECO:0000256" key="3">
    <source>
        <dbReference type="ARBA" id="ARBA00022630"/>
    </source>
</evidence>
<dbReference type="PANTHER" id="PTHR42973">
    <property type="entry name" value="BINDING OXIDOREDUCTASE, PUTATIVE (AFU_ORTHOLOGUE AFUA_1G17690)-RELATED"/>
    <property type="match status" value="1"/>
</dbReference>
<keyword evidence="9" id="KW-1185">Reference proteome</keyword>
<dbReference type="SUPFAM" id="SSF56176">
    <property type="entry name" value="FAD-binding/transporter-associated domain-like"/>
    <property type="match status" value="1"/>
</dbReference>
<protein>
    <submittedName>
        <fullName evidence="8">Uu.00g027430.m01.CDS01</fullName>
    </submittedName>
</protein>
<gene>
    <name evidence="8" type="ORF">KHLLAP_LOCUS358</name>
</gene>
<reference evidence="8" key="1">
    <citation type="submission" date="2023-10" db="EMBL/GenBank/DDBJ databases">
        <authorList>
            <person name="Hackl T."/>
        </authorList>
    </citation>
    <scope>NUCLEOTIDE SEQUENCE</scope>
</reference>
<dbReference type="GO" id="GO:0071949">
    <property type="term" value="F:FAD binding"/>
    <property type="evidence" value="ECO:0007669"/>
    <property type="project" value="InterPro"/>
</dbReference>
<comment type="cofactor">
    <cofactor evidence="1">
        <name>FAD</name>
        <dbReference type="ChEBI" id="CHEBI:57692"/>
    </cofactor>
</comment>
<keyword evidence="5" id="KW-0560">Oxidoreductase</keyword>
<dbReference type="Pfam" id="PF01565">
    <property type="entry name" value="FAD_binding_4"/>
    <property type="match status" value="1"/>
</dbReference>
<comment type="caution">
    <text evidence="8">The sequence shown here is derived from an EMBL/GenBank/DDBJ whole genome shotgun (WGS) entry which is preliminary data.</text>
</comment>
<dbReference type="Gene3D" id="3.30.465.10">
    <property type="match status" value="2"/>
</dbReference>
<evidence type="ECO:0000313" key="8">
    <source>
        <dbReference type="EMBL" id="CAJ2499890.1"/>
    </source>
</evidence>
<feature type="chain" id="PRO_5042515183" evidence="6">
    <location>
        <begin position="21"/>
        <end position="600"/>
    </location>
</feature>
<dbReference type="EMBL" id="CAUWAG010000003">
    <property type="protein sequence ID" value="CAJ2499890.1"/>
    <property type="molecule type" value="Genomic_DNA"/>
</dbReference>
<accession>A0AAI8YCN5</accession>
<organism evidence="8 9">
    <name type="scientific">Anthostomella pinea</name>
    <dbReference type="NCBI Taxonomy" id="933095"/>
    <lineage>
        <taxon>Eukaryota</taxon>
        <taxon>Fungi</taxon>
        <taxon>Dikarya</taxon>
        <taxon>Ascomycota</taxon>
        <taxon>Pezizomycotina</taxon>
        <taxon>Sordariomycetes</taxon>
        <taxon>Xylariomycetidae</taxon>
        <taxon>Xylariales</taxon>
        <taxon>Xylariaceae</taxon>
        <taxon>Anthostomella</taxon>
    </lineage>
</organism>
<evidence type="ECO:0000256" key="6">
    <source>
        <dbReference type="SAM" id="SignalP"/>
    </source>
</evidence>
<evidence type="ECO:0000256" key="2">
    <source>
        <dbReference type="ARBA" id="ARBA00005466"/>
    </source>
</evidence>
<evidence type="ECO:0000313" key="9">
    <source>
        <dbReference type="Proteomes" id="UP001295740"/>
    </source>
</evidence>
<dbReference type="AlphaFoldDB" id="A0AAI8YCN5"/>
<evidence type="ECO:0000256" key="4">
    <source>
        <dbReference type="ARBA" id="ARBA00022827"/>
    </source>
</evidence>
<dbReference type="InterPro" id="IPR036318">
    <property type="entry name" value="FAD-bd_PCMH-like_sf"/>
</dbReference>
<dbReference type="InterPro" id="IPR016166">
    <property type="entry name" value="FAD-bd_PCMH"/>
</dbReference>
<dbReference type="InterPro" id="IPR016169">
    <property type="entry name" value="FAD-bd_PCMH_sub2"/>
</dbReference>
<keyword evidence="6" id="KW-0732">Signal</keyword>
<evidence type="ECO:0000259" key="7">
    <source>
        <dbReference type="PROSITE" id="PS51387"/>
    </source>
</evidence>
<sequence>MSSLVLGLAILAGVALPVHGAAPYCLPGDDCFPSDDAITKFNETVGGNLIKTVPYGAACYSASYNAGECASLAAEKSDSDYRLELACKMPVTIHFITKLLNYKRRAKLVAEILSLAGVMYTNFEQYGTIGCPVPDSNTNGSAPAAIEGECTIGNMPSYVVNATSVDDVAAAVKFAAEYNLRLRIKNTGHDYSGRSSGAGSLSIWTHHMDDTEGVPDFLPAGCDLNSSYALSAGPGVDVEALNIWAGENGRVTIGGTTATVGAMGGYILGGGLGPLATHFGMGVDNALQFQVVTADGSIKIANECTNEDLFWALRGGGGTFGVTTRVWIKTYPALAAVNVVAGAIGCESRASYEQLITNLIDAQQQLRDLGHAGLWSCSGDDLGYSIMSLVAYQDEESVASAKVSLGDFDDINNVTGCTPQFTAEQFAGSSSYNDAYQGLIWPAVDSGTPVGINLQVFSRLISFETMDNNLQSIKDYILALPSSIPIIWQNHVGGVTQDIAGDATSVHPDWRNAFAFIDTSNFGSWSGPTAEQNETSEAIVANMTTTFGTAAYYNEAYGYEENWQESYFGSNYDRLLEIKNAVDPDGVFSCRMCVGSEGGF</sequence>
<comment type="similarity">
    <text evidence="2">Belongs to the oxygen-dependent FAD-linked oxidoreductase family.</text>
</comment>
<keyword evidence="4" id="KW-0274">FAD</keyword>
<keyword evidence="3" id="KW-0285">Flavoprotein</keyword>
<dbReference type="InterPro" id="IPR050416">
    <property type="entry name" value="FAD-linked_Oxidoreductase"/>
</dbReference>
<dbReference type="Proteomes" id="UP001295740">
    <property type="component" value="Unassembled WGS sequence"/>
</dbReference>
<proteinExistence type="inferred from homology"/>
<dbReference type="Pfam" id="PF08031">
    <property type="entry name" value="BBE"/>
    <property type="match status" value="1"/>
</dbReference>
<dbReference type="InterPro" id="IPR012951">
    <property type="entry name" value="BBE"/>
</dbReference>
<dbReference type="PANTHER" id="PTHR42973:SF39">
    <property type="entry name" value="FAD-BINDING PCMH-TYPE DOMAIN-CONTAINING PROTEIN"/>
    <property type="match status" value="1"/>
</dbReference>